<evidence type="ECO:0000313" key="1">
    <source>
        <dbReference type="EMBL" id="AYB00814.1"/>
    </source>
</evidence>
<reference evidence="1 2" key="1">
    <citation type="submission" date="2018-09" db="EMBL/GenBank/DDBJ databases">
        <title>Genome sequencing of Lachnoanaerobaculum umeaense DSM 23576.</title>
        <authorList>
            <person name="Kook J.-K."/>
            <person name="Park S.-N."/>
            <person name="Lim Y.K."/>
        </authorList>
    </citation>
    <scope>NUCLEOTIDE SEQUENCE [LARGE SCALE GENOMIC DNA]</scope>
    <source>
        <strain evidence="2">DSM 23576 \ CCUG 58757</strain>
    </source>
</reference>
<gene>
    <name evidence="1" type="ORF">D4A81_05760</name>
</gene>
<dbReference type="KEGG" id="lua:D4A81_05760"/>
<proteinExistence type="predicted"/>
<dbReference type="EMBL" id="CP032364">
    <property type="protein sequence ID" value="AYB00814.1"/>
    <property type="molecule type" value="Genomic_DNA"/>
</dbReference>
<dbReference type="RefSeq" id="WP_111525020.1">
    <property type="nucleotide sequence ID" value="NZ_CP032364.1"/>
</dbReference>
<dbReference type="Gene3D" id="2.10.270.10">
    <property type="entry name" value="Cholin Binding"/>
    <property type="match status" value="1"/>
</dbReference>
<keyword evidence="2" id="KW-1185">Reference proteome</keyword>
<name>A0A385Q693_9FIRM</name>
<sequence>MDDNSELVENQWLYIEGKWYYAKAGGYIAENEWISYNNKWYYAKSGGAIVQSAWENIGEKFYHFGIDGDLSVNTYVDGYQVDYNGVRK</sequence>
<dbReference type="OrthoDB" id="1912376at2"/>
<dbReference type="SUPFAM" id="SSF69360">
    <property type="entry name" value="Cell wall binding repeat"/>
    <property type="match status" value="1"/>
</dbReference>
<dbReference type="AlphaFoldDB" id="A0A385Q693"/>
<accession>A0A385Q693</accession>
<dbReference type="Pfam" id="PF01473">
    <property type="entry name" value="Choline_bind_1"/>
    <property type="match status" value="2"/>
</dbReference>
<protein>
    <submittedName>
        <fullName evidence="1">Uncharacterized protein</fullName>
    </submittedName>
</protein>
<evidence type="ECO:0000313" key="2">
    <source>
        <dbReference type="Proteomes" id="UP000265562"/>
    </source>
</evidence>
<dbReference type="InterPro" id="IPR018337">
    <property type="entry name" value="Cell_wall/Cho-bd_repeat"/>
</dbReference>
<dbReference type="Proteomes" id="UP000265562">
    <property type="component" value="Chromosome"/>
</dbReference>
<organism evidence="1 2">
    <name type="scientific">Lachnoanaerobaculum umeaense</name>
    <dbReference type="NCBI Taxonomy" id="617123"/>
    <lineage>
        <taxon>Bacteria</taxon>
        <taxon>Bacillati</taxon>
        <taxon>Bacillota</taxon>
        <taxon>Clostridia</taxon>
        <taxon>Lachnospirales</taxon>
        <taxon>Lachnospiraceae</taxon>
        <taxon>Lachnoanaerobaculum</taxon>
    </lineage>
</organism>